<feature type="region of interest" description="Disordered" evidence="1">
    <location>
        <begin position="332"/>
        <end position="351"/>
    </location>
</feature>
<organism evidence="2 3">
    <name type="scientific">Durusdinium trenchii</name>
    <dbReference type="NCBI Taxonomy" id="1381693"/>
    <lineage>
        <taxon>Eukaryota</taxon>
        <taxon>Sar</taxon>
        <taxon>Alveolata</taxon>
        <taxon>Dinophyceae</taxon>
        <taxon>Suessiales</taxon>
        <taxon>Symbiodiniaceae</taxon>
        <taxon>Durusdinium</taxon>
    </lineage>
</organism>
<reference evidence="2 3" key="1">
    <citation type="submission" date="2024-02" db="EMBL/GenBank/DDBJ databases">
        <authorList>
            <person name="Chen Y."/>
            <person name="Shah S."/>
            <person name="Dougan E. K."/>
            <person name="Thang M."/>
            <person name="Chan C."/>
        </authorList>
    </citation>
    <scope>NUCLEOTIDE SEQUENCE [LARGE SCALE GENOMIC DNA]</scope>
</reference>
<evidence type="ECO:0000313" key="3">
    <source>
        <dbReference type="Proteomes" id="UP001642484"/>
    </source>
</evidence>
<dbReference type="EMBL" id="CAXAMN010021001">
    <property type="protein sequence ID" value="CAK9056918.1"/>
    <property type="molecule type" value="Genomic_DNA"/>
</dbReference>
<protein>
    <submittedName>
        <fullName evidence="2">Uncharacterized protein</fullName>
    </submittedName>
</protein>
<name>A0ABP0N0F1_9DINO</name>
<sequence length="351" mass="39517">MALTTAVVAHATRAAHGAASTARSRAGFSNDESEDEFLAYRVHTQNLELSYLRDPVGPVSFTQIKHGGRTKPFDTTLCATTCGGLVVIFTGLAFLIAAIANSRIENVEDYSHDVREWQEYDRPLLQETTINMSAQRLNQMGWLDCWNQRFTGELMSSSEEGWEFHDTEDMEGLEQYQPLKKVIELEIPCLYPNCSMDWVSQILPPWPDAPRASFHFQARGGGKHSTFATPEIPLLFDLPTAFQTPQPRLHCWGPGRGVFRRPGTCHHAQRLVELCLAVQLESDGSGWKLRHASQQRSYNSTRRIGTFGCNPQRGYEPTTYQRDSAGIVQIRKKTSTTTDNEVRGRAGSKHW</sequence>
<evidence type="ECO:0000313" key="2">
    <source>
        <dbReference type="EMBL" id="CAK9056918.1"/>
    </source>
</evidence>
<dbReference type="Proteomes" id="UP001642484">
    <property type="component" value="Unassembled WGS sequence"/>
</dbReference>
<evidence type="ECO:0000256" key="1">
    <source>
        <dbReference type="SAM" id="MobiDB-lite"/>
    </source>
</evidence>
<keyword evidence="3" id="KW-1185">Reference proteome</keyword>
<accession>A0ABP0N0F1</accession>
<comment type="caution">
    <text evidence="2">The sequence shown here is derived from an EMBL/GenBank/DDBJ whole genome shotgun (WGS) entry which is preliminary data.</text>
</comment>
<gene>
    <name evidence="2" type="ORF">CCMP2556_LOCUS28138</name>
</gene>
<proteinExistence type="predicted"/>